<dbReference type="OrthoDB" id="6243207at2"/>
<dbReference type="RefSeq" id="WP_073292133.1">
    <property type="nucleotide sequence ID" value="NZ_FRAL01000003.1"/>
</dbReference>
<dbReference type="EMBL" id="FRAL01000003">
    <property type="protein sequence ID" value="SHK54294.1"/>
    <property type="molecule type" value="Genomic_DNA"/>
</dbReference>
<gene>
    <name evidence="2" type="ORF">SAMN05192556_103279</name>
</gene>
<feature type="domain" description="Tip attachment protein J HDII-ins2" evidence="1">
    <location>
        <begin position="425"/>
        <end position="521"/>
    </location>
</feature>
<dbReference type="NCBIfam" id="NF040662">
    <property type="entry name" value="attach_TipJ_rel"/>
    <property type="match status" value="1"/>
</dbReference>
<accession>A0A1M6TBP5</accession>
<reference evidence="3" key="1">
    <citation type="submission" date="2016-11" db="EMBL/GenBank/DDBJ databases">
        <authorList>
            <person name="Varghese N."/>
            <person name="Submissions S."/>
        </authorList>
    </citation>
    <scope>NUCLEOTIDE SEQUENCE [LARGE SCALE GENOMIC DNA]</scope>
    <source>
        <strain evidence="3">ALO Sharm</strain>
    </source>
</reference>
<dbReference type="Proteomes" id="UP000184248">
    <property type="component" value="Unassembled WGS sequence"/>
</dbReference>
<organism evidence="2 3">
    <name type="scientific">Halomonas caseinilytica</name>
    <dbReference type="NCBI Taxonomy" id="438744"/>
    <lineage>
        <taxon>Bacteria</taxon>
        <taxon>Pseudomonadati</taxon>
        <taxon>Pseudomonadota</taxon>
        <taxon>Gammaproteobacteria</taxon>
        <taxon>Oceanospirillales</taxon>
        <taxon>Halomonadaceae</taxon>
        <taxon>Halomonas</taxon>
    </lineage>
</organism>
<dbReference type="Pfam" id="PF24801">
    <property type="entry name" value="FNIII-A_GpJ"/>
    <property type="match status" value="1"/>
</dbReference>
<keyword evidence="3" id="KW-1185">Reference proteome</keyword>
<evidence type="ECO:0000259" key="1">
    <source>
        <dbReference type="Pfam" id="PF24801"/>
    </source>
</evidence>
<name>A0A1M6TBP5_9GAMM</name>
<feature type="non-terminal residue" evidence="2">
    <location>
        <position position="729"/>
    </location>
</feature>
<evidence type="ECO:0000313" key="3">
    <source>
        <dbReference type="Proteomes" id="UP000184248"/>
    </source>
</evidence>
<protein>
    <recommendedName>
        <fullName evidence="1">Tip attachment protein J HDII-ins2 domain-containing protein</fullName>
    </recommendedName>
</protein>
<dbReference type="AlphaFoldDB" id="A0A1M6TBP5"/>
<dbReference type="InterPro" id="IPR055385">
    <property type="entry name" value="GpJ_HDII-ins2"/>
</dbReference>
<evidence type="ECO:0000313" key="2">
    <source>
        <dbReference type="EMBL" id="SHK54294.1"/>
    </source>
</evidence>
<proteinExistence type="predicted"/>
<sequence length="729" mass="79458">MALIRLYPSALPGAPIREQQVTGMTLDAWLRECSQSYRRYDADHHPLIAAVNDRLVPPAQWGEVWLGADTTVELRPQAAGGSATLIAAVVAAVVSAAAALMLTPSLPSQRNSSTKGSKLLEVSAEGNQVRLGDLIPDIAGRVKANPDYIAATRRYFIEPKKQALDMLLCVGLGEHDIQPDDIKIGATPVTSLGTSVDLSVFGPGEDVTGHVAHQNWYNAPEVGPSTSGSGLRLKSSRDLQKTWTGTHTFDGTSITTPEGPPDSWAVGTQLTIELPIDFDVTGGGTEPNVFHGSFAHFEPEVGAIIYIHQPGDESGTGLRVTSYTPGSPDQMTLEDGLTNEPISDWSPGSYNRVIRRPNYADPRALHVIESIDSGGVTVRYEIDGTPVSNWAGFPVVTTSSALVEVDDQEYTGIWSSIFLACPEGETTDTLEFDLYAPQGLGHIDGSDVDRVQRTVEFRYREQGTTTWTTVSRTVEGATRDQLGWTFRESIPAMTPEVQMRRVSAESNATDDMDRLEWYGLRSRHPHATSYPGVTVIALTITGSDTIASQTENQVAAWVTRKLPLRENGAWTSPQPTRSPAAYAMHVAKAVGYTDDKLHLSEFERLADLWESRGDTYNAMHRDDSTVKEVINAALRVGFAELTIDRGRIRPVRDEPRGNLPLHGYSAQTMIGSLGRQTSMPKPDDNDGIDVTYIDEGTWTEATVPCRLQGDQGIRTKKVKFDAAMTRTQA</sequence>